<dbReference type="InterPro" id="IPR032710">
    <property type="entry name" value="NTF2-like_dom_sf"/>
</dbReference>
<gene>
    <name evidence="2" type="ORF">Vretifemale_5663</name>
</gene>
<evidence type="ECO:0008006" key="4">
    <source>
        <dbReference type="Google" id="ProtNLM"/>
    </source>
</evidence>
<dbReference type="PANTHER" id="PTHR41252:SF1">
    <property type="entry name" value="BLR2505 PROTEIN"/>
    <property type="match status" value="1"/>
</dbReference>
<feature type="region of interest" description="Disordered" evidence="1">
    <location>
        <begin position="222"/>
        <end position="270"/>
    </location>
</feature>
<organism evidence="2 3">
    <name type="scientific">Volvox reticuliferus</name>
    <dbReference type="NCBI Taxonomy" id="1737510"/>
    <lineage>
        <taxon>Eukaryota</taxon>
        <taxon>Viridiplantae</taxon>
        <taxon>Chlorophyta</taxon>
        <taxon>core chlorophytes</taxon>
        <taxon>Chlorophyceae</taxon>
        <taxon>CS clade</taxon>
        <taxon>Chlamydomonadales</taxon>
        <taxon>Volvocaceae</taxon>
        <taxon>Volvox</taxon>
    </lineage>
</organism>
<name>A0A8J4FKL4_9CHLO</name>
<evidence type="ECO:0000313" key="2">
    <source>
        <dbReference type="EMBL" id="GIL75978.1"/>
    </source>
</evidence>
<keyword evidence="3" id="KW-1185">Reference proteome</keyword>
<dbReference type="EMBL" id="BNCP01000008">
    <property type="protein sequence ID" value="GIL75978.1"/>
    <property type="molecule type" value="Genomic_DNA"/>
</dbReference>
<evidence type="ECO:0000313" key="3">
    <source>
        <dbReference type="Proteomes" id="UP000747110"/>
    </source>
</evidence>
<sequence length="270" mass="28789">MATKIAPSPNSCGLSSVRRQLARRKCFVVASLHHQNPRKQVVLTNENAFAGILDRRQSLIGMASVVTALNLGAIAPGPALAKSAEKKEPTIINDPSTLKTQLEAQYQQWSSGQFDTWLATQPETMKWQSSYNGTLVKLKGKAGAKQYFTMLNADLDIQSYKPLAIFVDNDGDEATVVVETSGLSRRTKQPFKTFFLHAYTIGPMGQVLKFKETTDTALMSQLIPPPPPATLPDSAATGGAGDYGSGTGGSAPDTVASDMSVQPGATARSA</sequence>
<dbReference type="AlphaFoldDB" id="A0A8J4FKL4"/>
<accession>A0A8J4FKL4</accession>
<proteinExistence type="predicted"/>
<feature type="compositionally biased region" description="Gly residues" evidence="1">
    <location>
        <begin position="238"/>
        <end position="249"/>
    </location>
</feature>
<reference evidence="2" key="1">
    <citation type="journal article" date="2021" name="Proc. Natl. Acad. Sci. U.S.A.">
        <title>Three genomes in the algal genus Volvox reveal the fate of a haploid sex-determining region after a transition to homothallism.</title>
        <authorList>
            <person name="Yamamoto K."/>
            <person name="Hamaji T."/>
            <person name="Kawai-Toyooka H."/>
            <person name="Matsuzaki R."/>
            <person name="Takahashi F."/>
            <person name="Nishimura Y."/>
            <person name="Kawachi M."/>
            <person name="Noguchi H."/>
            <person name="Minakuchi Y."/>
            <person name="Umen J.G."/>
            <person name="Toyoda A."/>
            <person name="Nozaki H."/>
        </authorList>
    </citation>
    <scope>NUCLEOTIDE SEQUENCE</scope>
    <source>
        <strain evidence="2">NIES-3786</strain>
    </source>
</reference>
<dbReference type="SUPFAM" id="SSF54427">
    <property type="entry name" value="NTF2-like"/>
    <property type="match status" value="1"/>
</dbReference>
<dbReference type="Gene3D" id="3.10.450.50">
    <property type="match status" value="1"/>
</dbReference>
<dbReference type="Proteomes" id="UP000747110">
    <property type="component" value="Unassembled WGS sequence"/>
</dbReference>
<comment type="caution">
    <text evidence="2">The sequence shown here is derived from an EMBL/GenBank/DDBJ whole genome shotgun (WGS) entry which is preliminary data.</text>
</comment>
<protein>
    <recommendedName>
        <fullName evidence="4">SnoaL-like domain-containing protein</fullName>
    </recommendedName>
</protein>
<evidence type="ECO:0000256" key="1">
    <source>
        <dbReference type="SAM" id="MobiDB-lite"/>
    </source>
</evidence>
<dbReference type="OrthoDB" id="539480at2759"/>
<dbReference type="PANTHER" id="PTHR41252">
    <property type="entry name" value="BLR2505 PROTEIN"/>
    <property type="match status" value="1"/>
</dbReference>